<reference evidence="3" key="2">
    <citation type="submission" date="2015-06" db="UniProtKB">
        <authorList>
            <consortium name="EnsemblProtists"/>
        </authorList>
    </citation>
    <scope>IDENTIFICATION</scope>
    <source>
        <strain evidence="3">Pr102</strain>
    </source>
</reference>
<evidence type="ECO:0000313" key="4">
    <source>
        <dbReference type="Proteomes" id="UP000005238"/>
    </source>
</evidence>
<dbReference type="HOGENOM" id="CLU_053070_0_0_1"/>
<dbReference type="AlphaFoldDB" id="H3H946"/>
<sequence>MLNLEEDLDNEKKESKSSTLSVQHSTDREVIDASAVLADSQLKQTGKRTHRDETQSEEERVEQEAAKAEPKKARRGLREASERRRPAYLDDYVVNAVQATSRVLDRNRKPIRGSDVHIPRNRREMLRSKWKEFFLMAEMEEMAALKTKGVIQEIASEEVPNEALPIKTMWVYAAKTDHQGFVIRFKARIVALGNYQRPGVDFRETFAPVARMSTFRLLLALAAKLALYGLRQSGREWNSELNQWLGEHGYQQSLTEPCLYYRFDGDTIMYVLVYVDDKLVATNNEQCKKDLFVDLDKAYGIKDQGQLNEYLGIEVEQTAEHIVIRQSKYAREILEKLGYSEAHAVGNPMEVNTRLVPTNDEEEVNTEFPYREAIGMLMYLTTSTRPDLAFVLSQLSRFVAHPSAKHVGTVKRVLRYLAGTVDYGIM</sequence>
<dbReference type="STRING" id="164328.H3H946"/>
<dbReference type="SUPFAM" id="SSF56672">
    <property type="entry name" value="DNA/RNA polymerases"/>
    <property type="match status" value="1"/>
</dbReference>
<dbReference type="VEuPathDB" id="FungiDB:KRP22_2673"/>
<organism evidence="3 4">
    <name type="scientific">Phytophthora ramorum</name>
    <name type="common">Sudden oak death agent</name>
    <dbReference type="NCBI Taxonomy" id="164328"/>
    <lineage>
        <taxon>Eukaryota</taxon>
        <taxon>Sar</taxon>
        <taxon>Stramenopiles</taxon>
        <taxon>Oomycota</taxon>
        <taxon>Peronosporomycetes</taxon>
        <taxon>Peronosporales</taxon>
        <taxon>Peronosporaceae</taxon>
        <taxon>Phytophthora</taxon>
    </lineage>
</organism>
<accession>H3H946</accession>
<dbReference type="InterPro" id="IPR043502">
    <property type="entry name" value="DNA/RNA_pol_sf"/>
</dbReference>
<feature type="region of interest" description="Disordered" evidence="1">
    <location>
        <begin position="1"/>
        <end position="81"/>
    </location>
</feature>
<dbReference type="Proteomes" id="UP000005238">
    <property type="component" value="Unassembled WGS sequence"/>
</dbReference>
<dbReference type="Pfam" id="PF07727">
    <property type="entry name" value="RVT_2"/>
    <property type="match status" value="2"/>
</dbReference>
<feature type="compositionally biased region" description="Basic and acidic residues" evidence="1">
    <location>
        <begin position="50"/>
        <end position="81"/>
    </location>
</feature>
<dbReference type="InterPro" id="IPR013103">
    <property type="entry name" value="RVT_2"/>
</dbReference>
<name>H3H946_PHYRM</name>
<feature type="domain" description="Reverse transcriptase Ty1/copia-type" evidence="2">
    <location>
        <begin position="226"/>
        <end position="350"/>
    </location>
</feature>
<evidence type="ECO:0000313" key="3">
    <source>
        <dbReference type="EnsemblProtists" id="Phyra87364"/>
    </source>
</evidence>
<protein>
    <recommendedName>
        <fullName evidence="2">Reverse transcriptase Ty1/copia-type domain-containing protein</fullName>
    </recommendedName>
</protein>
<dbReference type="OMA" id="ESAISTX"/>
<proteinExistence type="predicted"/>
<dbReference type="eggNOG" id="KOG0017">
    <property type="taxonomic scope" value="Eukaryota"/>
</dbReference>
<reference evidence="4" key="1">
    <citation type="journal article" date="2006" name="Science">
        <title>Phytophthora genome sequences uncover evolutionary origins and mechanisms of pathogenesis.</title>
        <authorList>
            <person name="Tyler B.M."/>
            <person name="Tripathy S."/>
            <person name="Zhang X."/>
            <person name="Dehal P."/>
            <person name="Jiang R.H."/>
            <person name="Aerts A."/>
            <person name="Arredondo F.D."/>
            <person name="Baxter L."/>
            <person name="Bensasson D."/>
            <person name="Beynon J.L."/>
            <person name="Chapman J."/>
            <person name="Damasceno C.M."/>
            <person name="Dorrance A.E."/>
            <person name="Dou D."/>
            <person name="Dickerman A.W."/>
            <person name="Dubchak I.L."/>
            <person name="Garbelotto M."/>
            <person name="Gijzen M."/>
            <person name="Gordon S.G."/>
            <person name="Govers F."/>
            <person name="Grunwald N.J."/>
            <person name="Huang W."/>
            <person name="Ivors K.L."/>
            <person name="Jones R.W."/>
            <person name="Kamoun S."/>
            <person name="Krampis K."/>
            <person name="Lamour K.H."/>
            <person name="Lee M.K."/>
            <person name="McDonald W.H."/>
            <person name="Medina M."/>
            <person name="Meijer H.J."/>
            <person name="Nordberg E.K."/>
            <person name="Maclean D.J."/>
            <person name="Ospina-Giraldo M.D."/>
            <person name="Morris P.F."/>
            <person name="Phuntumart V."/>
            <person name="Putnam N.H."/>
            <person name="Rash S."/>
            <person name="Rose J.K."/>
            <person name="Sakihama Y."/>
            <person name="Salamov A.A."/>
            <person name="Savidor A."/>
            <person name="Scheuring C.F."/>
            <person name="Smith B.M."/>
            <person name="Sobral B.W."/>
            <person name="Terry A."/>
            <person name="Torto-Alalibo T.A."/>
            <person name="Win J."/>
            <person name="Xu Z."/>
            <person name="Zhang H."/>
            <person name="Grigoriev I.V."/>
            <person name="Rokhsar D.S."/>
            <person name="Boore J.L."/>
        </authorList>
    </citation>
    <scope>NUCLEOTIDE SEQUENCE [LARGE SCALE GENOMIC DNA]</scope>
    <source>
        <strain evidence="4">Pr102</strain>
    </source>
</reference>
<feature type="domain" description="Reverse transcriptase Ty1/copia-type" evidence="2">
    <location>
        <begin position="159"/>
        <end position="224"/>
    </location>
</feature>
<evidence type="ECO:0000256" key="1">
    <source>
        <dbReference type="SAM" id="MobiDB-lite"/>
    </source>
</evidence>
<dbReference type="InParanoid" id="H3H946"/>
<keyword evidence="4" id="KW-1185">Reference proteome</keyword>
<dbReference type="PANTHER" id="PTHR11439">
    <property type="entry name" value="GAG-POL-RELATED RETROTRANSPOSON"/>
    <property type="match status" value="1"/>
</dbReference>
<dbReference type="EMBL" id="DS567767">
    <property type="status" value="NOT_ANNOTATED_CDS"/>
    <property type="molecule type" value="Genomic_DNA"/>
</dbReference>
<dbReference type="PANTHER" id="PTHR11439:SF491">
    <property type="entry name" value="INTEGRASE CATALYTIC DOMAIN-CONTAINING PROTEIN"/>
    <property type="match status" value="1"/>
</dbReference>
<evidence type="ECO:0000259" key="2">
    <source>
        <dbReference type="Pfam" id="PF07727"/>
    </source>
</evidence>
<dbReference type="EnsemblProtists" id="Phyra87364">
    <property type="protein sequence ID" value="Phyra87364"/>
    <property type="gene ID" value="Phyra87364"/>
</dbReference>